<protein>
    <recommendedName>
        <fullName evidence="2">SHOCT domain-containing protein</fullName>
    </recommendedName>
</protein>
<proteinExistence type="predicted"/>
<evidence type="ECO:0000313" key="3">
    <source>
        <dbReference type="EMBL" id="KZD06207.1"/>
    </source>
</evidence>
<dbReference type="RefSeq" id="WP_067557744.1">
    <property type="nucleotide sequence ID" value="NZ_LPXN01000125.1"/>
</dbReference>
<dbReference type="Pfam" id="PF09851">
    <property type="entry name" value="SHOCT"/>
    <property type="match status" value="1"/>
</dbReference>
<evidence type="ECO:0000259" key="2">
    <source>
        <dbReference type="Pfam" id="PF09851"/>
    </source>
</evidence>
<evidence type="ECO:0000256" key="1">
    <source>
        <dbReference type="SAM" id="Phobius"/>
    </source>
</evidence>
<keyword evidence="1" id="KW-0472">Membrane</keyword>
<keyword evidence="4" id="KW-1185">Reference proteome</keyword>
<accession>A0A154VYA2</accession>
<feature type="domain" description="SHOCT" evidence="2">
    <location>
        <begin position="67"/>
        <end position="89"/>
    </location>
</feature>
<evidence type="ECO:0000313" key="4">
    <source>
        <dbReference type="Proteomes" id="UP000076400"/>
    </source>
</evidence>
<gene>
    <name evidence="3" type="ORF">AUP43_11215</name>
</gene>
<organism evidence="3 4">
    <name type="scientific">Oceanibaculum pacificum</name>
    <dbReference type="NCBI Taxonomy" id="580166"/>
    <lineage>
        <taxon>Bacteria</taxon>
        <taxon>Pseudomonadati</taxon>
        <taxon>Pseudomonadota</taxon>
        <taxon>Alphaproteobacteria</taxon>
        <taxon>Rhodospirillales</taxon>
        <taxon>Oceanibaculaceae</taxon>
        <taxon>Oceanibaculum</taxon>
    </lineage>
</organism>
<dbReference type="OrthoDB" id="1123500at2"/>
<dbReference type="InterPro" id="IPR018649">
    <property type="entry name" value="SHOCT"/>
</dbReference>
<keyword evidence="1" id="KW-0812">Transmembrane</keyword>
<dbReference type="EMBL" id="LPXN01000125">
    <property type="protein sequence ID" value="KZD06207.1"/>
    <property type="molecule type" value="Genomic_DNA"/>
</dbReference>
<dbReference type="AlphaFoldDB" id="A0A154VYA2"/>
<dbReference type="Proteomes" id="UP000076400">
    <property type="component" value="Unassembled WGS sequence"/>
</dbReference>
<sequence length="90" mass="9995">MWQNWHQPGSMMGYDGGGWFWGMAFHGLSAILFIAVLAVVLTLLFRWLGAGHQPQATTPSGGSAPDILKARYARGEIDRDDYLQRKSDLS</sequence>
<name>A0A154VYA2_9PROT</name>
<comment type="caution">
    <text evidence="3">The sequence shown here is derived from an EMBL/GenBank/DDBJ whole genome shotgun (WGS) entry which is preliminary data.</text>
</comment>
<keyword evidence="1" id="KW-1133">Transmembrane helix</keyword>
<reference evidence="3 4" key="1">
    <citation type="submission" date="2015-12" db="EMBL/GenBank/DDBJ databases">
        <title>Genome sequence of Oceanibaculum pacificum MCCC 1A02656.</title>
        <authorList>
            <person name="Lu L."/>
            <person name="Lai Q."/>
            <person name="Shao Z."/>
            <person name="Qian P."/>
        </authorList>
    </citation>
    <scope>NUCLEOTIDE SEQUENCE [LARGE SCALE GENOMIC DNA]</scope>
    <source>
        <strain evidence="3 4">MCCC 1A02656</strain>
    </source>
</reference>
<feature type="transmembrane region" description="Helical" evidence="1">
    <location>
        <begin position="20"/>
        <end position="45"/>
    </location>
</feature>